<organism evidence="1">
    <name type="scientific">viral metagenome</name>
    <dbReference type="NCBI Taxonomy" id="1070528"/>
    <lineage>
        <taxon>unclassified sequences</taxon>
        <taxon>metagenomes</taxon>
        <taxon>organismal metagenomes</taxon>
    </lineage>
</organism>
<name>A0A6M3M793_9ZZZZ</name>
<evidence type="ECO:0000313" key="1">
    <source>
        <dbReference type="EMBL" id="QJB03108.1"/>
    </source>
</evidence>
<protein>
    <submittedName>
        <fullName evidence="1">Uncharacterized protein</fullName>
    </submittedName>
</protein>
<gene>
    <name evidence="1" type="ORF">MM171B00889_0014</name>
</gene>
<reference evidence="1" key="1">
    <citation type="submission" date="2020-03" db="EMBL/GenBank/DDBJ databases">
        <title>The deep terrestrial virosphere.</title>
        <authorList>
            <person name="Holmfeldt K."/>
            <person name="Nilsson E."/>
            <person name="Simone D."/>
            <person name="Lopez-Fernandez M."/>
            <person name="Wu X."/>
            <person name="de Brujin I."/>
            <person name="Lundin D."/>
            <person name="Andersson A."/>
            <person name="Bertilsson S."/>
            <person name="Dopson M."/>
        </authorList>
    </citation>
    <scope>NUCLEOTIDE SEQUENCE</scope>
    <source>
        <strain evidence="1">MM171B00889</strain>
    </source>
</reference>
<accession>A0A6M3M793</accession>
<sequence length="53" mass="6024">MSEWIISQDSGRYIEVELGSITKKDVLDLIIQMAKDDLKLATEFLPKVLEGNE</sequence>
<dbReference type="AlphaFoldDB" id="A0A6M3M793"/>
<proteinExistence type="predicted"/>
<dbReference type="EMBL" id="MT143825">
    <property type="protein sequence ID" value="QJB03108.1"/>
    <property type="molecule type" value="Genomic_DNA"/>
</dbReference>